<evidence type="ECO:0000313" key="2">
    <source>
        <dbReference type="Proteomes" id="UP000249799"/>
    </source>
</evidence>
<protein>
    <submittedName>
        <fullName evidence="1">Uncharacterized protein</fullName>
    </submittedName>
</protein>
<dbReference type="OrthoDB" id="5517219at2"/>
<sequence>MSSEAPQNHRNSNLYVLLLIAITIGGTGFWFFLNRWAAEPVGPTIAKEFAEDFEKECFLELQEERECRKLIGLNHSECLFANVERVTPGSGDQGGDIKHDREGYMTCMREKTGVRH</sequence>
<gene>
    <name evidence="1" type="ORF">DN745_11515</name>
</gene>
<name>A0A2Z4FLW9_9DELT</name>
<dbReference type="Proteomes" id="UP000249799">
    <property type="component" value="Chromosome"/>
</dbReference>
<proteinExistence type="predicted"/>
<dbReference type="AlphaFoldDB" id="A0A2Z4FLW9"/>
<accession>A0A2Z4FLW9</accession>
<evidence type="ECO:0000313" key="1">
    <source>
        <dbReference type="EMBL" id="AWV89932.1"/>
    </source>
</evidence>
<reference evidence="1 2" key="1">
    <citation type="submission" date="2018-06" db="EMBL/GenBank/DDBJ databases">
        <title>Lujinxingia sediminis gen. nov. sp. nov., a new facultative anaerobic member of the class Deltaproteobacteria, and proposal of Lujinxingaceae fam. nov.</title>
        <authorList>
            <person name="Guo L.-Y."/>
            <person name="Li C.-M."/>
            <person name="Wang S."/>
            <person name="Du Z.-J."/>
        </authorList>
    </citation>
    <scope>NUCLEOTIDE SEQUENCE [LARGE SCALE GENOMIC DNA]</scope>
    <source>
        <strain evidence="1 2">FA350</strain>
    </source>
</reference>
<dbReference type="RefSeq" id="WP_111334998.1">
    <property type="nucleotide sequence ID" value="NZ_CP030032.1"/>
</dbReference>
<dbReference type="KEGG" id="bsed:DN745_11515"/>
<organism evidence="1 2">
    <name type="scientific">Bradymonas sediminis</name>
    <dbReference type="NCBI Taxonomy" id="1548548"/>
    <lineage>
        <taxon>Bacteria</taxon>
        <taxon>Deltaproteobacteria</taxon>
        <taxon>Bradymonadales</taxon>
        <taxon>Bradymonadaceae</taxon>
        <taxon>Bradymonas</taxon>
    </lineage>
</organism>
<keyword evidence="2" id="KW-1185">Reference proteome</keyword>
<dbReference type="EMBL" id="CP030032">
    <property type="protein sequence ID" value="AWV89932.1"/>
    <property type="molecule type" value="Genomic_DNA"/>
</dbReference>